<gene>
    <name evidence="1" type="ORF">NDU88_005616</name>
</gene>
<dbReference type="AlphaFoldDB" id="A0AAV7ULK9"/>
<evidence type="ECO:0000313" key="2">
    <source>
        <dbReference type="Proteomes" id="UP001066276"/>
    </source>
</evidence>
<accession>A0AAV7ULK9</accession>
<evidence type="ECO:0000313" key="1">
    <source>
        <dbReference type="EMBL" id="KAJ1188859.1"/>
    </source>
</evidence>
<name>A0AAV7ULK9_PLEWA</name>
<dbReference type="EMBL" id="JANPWB010000005">
    <property type="protein sequence ID" value="KAJ1188859.1"/>
    <property type="molecule type" value="Genomic_DNA"/>
</dbReference>
<comment type="caution">
    <text evidence="1">The sequence shown here is derived from an EMBL/GenBank/DDBJ whole genome shotgun (WGS) entry which is preliminary data.</text>
</comment>
<dbReference type="Proteomes" id="UP001066276">
    <property type="component" value="Chromosome 3_1"/>
</dbReference>
<protein>
    <submittedName>
        <fullName evidence="1">Uncharacterized protein</fullName>
    </submittedName>
</protein>
<keyword evidence="2" id="KW-1185">Reference proteome</keyword>
<reference evidence="1" key="1">
    <citation type="journal article" date="2022" name="bioRxiv">
        <title>Sequencing and chromosome-scale assembly of the giantPleurodeles waltlgenome.</title>
        <authorList>
            <person name="Brown T."/>
            <person name="Elewa A."/>
            <person name="Iarovenko S."/>
            <person name="Subramanian E."/>
            <person name="Araus A.J."/>
            <person name="Petzold A."/>
            <person name="Susuki M."/>
            <person name="Suzuki K.-i.T."/>
            <person name="Hayashi T."/>
            <person name="Toyoda A."/>
            <person name="Oliveira C."/>
            <person name="Osipova E."/>
            <person name="Leigh N.D."/>
            <person name="Simon A."/>
            <person name="Yun M.H."/>
        </authorList>
    </citation>
    <scope>NUCLEOTIDE SEQUENCE</scope>
    <source>
        <strain evidence="1">20211129_DDA</strain>
        <tissue evidence="1">Liver</tissue>
    </source>
</reference>
<organism evidence="1 2">
    <name type="scientific">Pleurodeles waltl</name>
    <name type="common">Iberian ribbed newt</name>
    <dbReference type="NCBI Taxonomy" id="8319"/>
    <lineage>
        <taxon>Eukaryota</taxon>
        <taxon>Metazoa</taxon>
        <taxon>Chordata</taxon>
        <taxon>Craniata</taxon>
        <taxon>Vertebrata</taxon>
        <taxon>Euteleostomi</taxon>
        <taxon>Amphibia</taxon>
        <taxon>Batrachia</taxon>
        <taxon>Caudata</taxon>
        <taxon>Salamandroidea</taxon>
        <taxon>Salamandridae</taxon>
        <taxon>Pleurodelinae</taxon>
        <taxon>Pleurodeles</taxon>
    </lineage>
</organism>
<proteinExistence type="predicted"/>
<sequence length="121" mass="13909">MGLILEVMMKFEKVVEEAFLYKFGDPNFFKKVRLRVLFDAANVWYKVPTSPFEVLFNPRAADRCRSVDQSAPGRPRNFNFISLWQAAEAQSIAPSQAGHGKIIKHLPVRGDKKVGQHWFRS</sequence>